<feature type="signal peptide" evidence="1">
    <location>
        <begin position="1"/>
        <end position="21"/>
    </location>
</feature>
<feature type="chain" id="PRO_5011645462" description="Outer membrane lipoprotein-sorting protein" evidence="1">
    <location>
        <begin position="22"/>
        <end position="237"/>
    </location>
</feature>
<dbReference type="OrthoDB" id="9811314at2"/>
<organism evidence="2 3">
    <name type="scientific">Cyclobacterium xiamenense</name>
    <dbReference type="NCBI Taxonomy" id="1297121"/>
    <lineage>
        <taxon>Bacteria</taxon>
        <taxon>Pseudomonadati</taxon>
        <taxon>Bacteroidota</taxon>
        <taxon>Cytophagia</taxon>
        <taxon>Cytophagales</taxon>
        <taxon>Cyclobacteriaceae</taxon>
        <taxon>Cyclobacterium</taxon>
    </lineage>
</organism>
<accession>A0A1H6VHV3</accession>
<dbReference type="STRING" id="1416801.SAMN05192553_1027"/>
<dbReference type="RefSeq" id="WP_092170340.1">
    <property type="nucleotide sequence ID" value="NZ_FNZH01000002.1"/>
</dbReference>
<dbReference type="EMBL" id="FNZH01000002">
    <property type="protein sequence ID" value="SEJ02544.1"/>
    <property type="molecule type" value="Genomic_DNA"/>
</dbReference>
<sequence>MKKAIFLFLATGLFGSLFSVARPYQDQTPPAKTPKEVLDAYVEAIGGAERIRQIKTLVLVMEAEVQGMTVEMSTVRDVVNLRLMQQVVMNGNVVQKTVVKNNEGYMSAMGQVQSLRPEELETLKTNIYAFPELHYEEMGFSMKMGENTRIDGEEAYTLHVTNGEGLESEEFFSVKTGLKLKMMTEVAGDVAFSDYQEVEGILFPMKVAISNAVLPVPLETRLIDIQINQKLDDSLFE</sequence>
<dbReference type="AlphaFoldDB" id="A0A1H6VHV3"/>
<keyword evidence="1" id="KW-0732">Signal</keyword>
<evidence type="ECO:0000313" key="3">
    <source>
        <dbReference type="Proteomes" id="UP000199403"/>
    </source>
</evidence>
<evidence type="ECO:0000256" key="1">
    <source>
        <dbReference type="SAM" id="SignalP"/>
    </source>
</evidence>
<protein>
    <recommendedName>
        <fullName evidence="4">Outer membrane lipoprotein-sorting protein</fullName>
    </recommendedName>
</protein>
<evidence type="ECO:0008006" key="4">
    <source>
        <dbReference type="Google" id="ProtNLM"/>
    </source>
</evidence>
<gene>
    <name evidence="2" type="ORF">SAMN05192553_1027</name>
</gene>
<keyword evidence="3" id="KW-1185">Reference proteome</keyword>
<reference evidence="3" key="1">
    <citation type="submission" date="2016-10" db="EMBL/GenBank/DDBJ databases">
        <authorList>
            <person name="Varghese N."/>
            <person name="Submissions S."/>
        </authorList>
    </citation>
    <scope>NUCLEOTIDE SEQUENCE [LARGE SCALE GENOMIC DNA]</scope>
    <source>
        <strain evidence="3">IBRC-M 10761</strain>
    </source>
</reference>
<evidence type="ECO:0000313" key="2">
    <source>
        <dbReference type="EMBL" id="SEJ02544.1"/>
    </source>
</evidence>
<name>A0A1H6VHV3_9BACT</name>
<dbReference type="Proteomes" id="UP000199403">
    <property type="component" value="Unassembled WGS sequence"/>
</dbReference>
<proteinExistence type="predicted"/>